<reference evidence="1 2" key="1">
    <citation type="submission" date="2018-03" db="EMBL/GenBank/DDBJ databases">
        <title>Candida pseudohaemulonii genome assembly and annotation.</title>
        <authorList>
            <person name="Munoz J.F."/>
            <person name="Gade L.G."/>
            <person name="Chow N.A."/>
            <person name="Litvintseva A.P."/>
            <person name="Loparev V.N."/>
            <person name="Cuomo C.A."/>
        </authorList>
    </citation>
    <scope>NUCLEOTIDE SEQUENCE [LARGE SCALE GENOMIC DNA]</scope>
    <source>
        <strain evidence="1 2">B12108</strain>
    </source>
</reference>
<name>A0A2P7YHM0_9ASCO</name>
<proteinExistence type="predicted"/>
<gene>
    <name evidence="1" type="ORF">C7M61_004485</name>
</gene>
<dbReference type="Proteomes" id="UP000241107">
    <property type="component" value="Unassembled WGS sequence"/>
</dbReference>
<organism evidence="1 2">
    <name type="scientific">Candidozyma pseudohaemuli</name>
    <dbReference type="NCBI Taxonomy" id="418784"/>
    <lineage>
        <taxon>Eukaryota</taxon>
        <taxon>Fungi</taxon>
        <taxon>Dikarya</taxon>
        <taxon>Ascomycota</taxon>
        <taxon>Saccharomycotina</taxon>
        <taxon>Pichiomycetes</taxon>
        <taxon>Metschnikowiaceae</taxon>
        <taxon>Candidozyma</taxon>
    </lineage>
</organism>
<sequence>MTFLHFIQKDLNEAAEGAIEEVLRSDPSKYVSHTASSFNVDLTLWHVTALELQNIPLVEGTNYLQAAREKEGMLVLGSGPDMNDGSCRLVYSIIKPSQLSVEPFGAFDTSSLCKKYEALGRCSAVRCFSIFEPSIGINVAVVDHENNDISPGQQTKREGDVFHIVSLPYSSTTVQDFKRSLKERLQGLGLDFSAYHTFSHSTTAGVLTLMTVNLSSIAICHYADFL</sequence>
<dbReference type="AlphaFoldDB" id="A0A2P7YHM0"/>
<dbReference type="RefSeq" id="XP_024711954.1">
    <property type="nucleotide sequence ID" value="XM_024859805.1"/>
</dbReference>
<evidence type="ECO:0000313" key="1">
    <source>
        <dbReference type="EMBL" id="PSK35449.1"/>
    </source>
</evidence>
<evidence type="ECO:0000313" key="2">
    <source>
        <dbReference type="Proteomes" id="UP000241107"/>
    </source>
</evidence>
<dbReference type="VEuPathDB" id="FungiDB:C7M61_004485"/>
<dbReference type="EMBL" id="PYFQ01000015">
    <property type="protein sequence ID" value="PSK35449.1"/>
    <property type="molecule type" value="Genomic_DNA"/>
</dbReference>
<comment type="caution">
    <text evidence="1">The sequence shown here is derived from an EMBL/GenBank/DDBJ whole genome shotgun (WGS) entry which is preliminary data.</text>
</comment>
<keyword evidence="2" id="KW-1185">Reference proteome</keyword>
<accession>A0A2P7YHM0</accession>
<dbReference type="GeneID" id="36567872"/>
<protein>
    <submittedName>
        <fullName evidence="1">Uncharacterized protein</fullName>
    </submittedName>
</protein>